<accession>A0A061B976</accession>
<feature type="region of interest" description="Disordered" evidence="1">
    <location>
        <begin position="247"/>
        <end position="271"/>
    </location>
</feature>
<keyword evidence="4" id="KW-1185">Reference proteome</keyword>
<dbReference type="OMA" id="NHENHYL"/>
<evidence type="ECO:0000313" key="2">
    <source>
        <dbReference type="EMBL" id="CDR46470.1"/>
    </source>
</evidence>
<evidence type="ECO:0000256" key="1">
    <source>
        <dbReference type="SAM" id="MobiDB-lite"/>
    </source>
</evidence>
<evidence type="ECO:0000313" key="3">
    <source>
        <dbReference type="EMBL" id="ONH65892.1"/>
    </source>
</evidence>
<protein>
    <submittedName>
        <fullName evidence="2">CYFA0S23e01310g1_1</fullName>
    </submittedName>
    <submittedName>
        <fullName evidence="3">Protein GIS4</fullName>
    </submittedName>
</protein>
<organism evidence="2">
    <name type="scientific">Cyberlindnera fabianii</name>
    <name type="common">Yeast</name>
    <name type="synonym">Hansenula fabianii</name>
    <dbReference type="NCBI Taxonomy" id="36022"/>
    <lineage>
        <taxon>Eukaryota</taxon>
        <taxon>Fungi</taxon>
        <taxon>Dikarya</taxon>
        <taxon>Ascomycota</taxon>
        <taxon>Saccharomycotina</taxon>
        <taxon>Saccharomycetes</taxon>
        <taxon>Phaffomycetales</taxon>
        <taxon>Phaffomycetaceae</taxon>
        <taxon>Cyberlindnera</taxon>
    </lineage>
</organism>
<feature type="compositionally biased region" description="Acidic residues" evidence="1">
    <location>
        <begin position="173"/>
        <end position="182"/>
    </location>
</feature>
<dbReference type="EMBL" id="MPUK01000009">
    <property type="protein sequence ID" value="ONH65892.1"/>
    <property type="molecule type" value="Genomic_DNA"/>
</dbReference>
<dbReference type="Proteomes" id="UP000189513">
    <property type="component" value="Unassembled WGS sequence"/>
</dbReference>
<evidence type="ECO:0000313" key="4">
    <source>
        <dbReference type="Proteomes" id="UP000189513"/>
    </source>
</evidence>
<sequence>MATFVYTSVDQATEERYGDLWSWYLESLESGEFENIVQDTRRRVALDQFVSKYVTSYDSNILILLLPSEDISRSPSLLTSLLSRYYDLNNNGDMQMTVTITPIGTISGTQTSVIMAREVQRPSTLSHRHSSNKHIQQSVDADSVFSGELGYVPSLHMGSKDTKSNTTTITMQDDSDDEDTEQDLQSINSSSSITSSSPSSSSASSTHLSITGASLTRVITIQDNYDPRIYSESPTEPIVRVTTQGDASAMSYSEGEVSSRHESQLTQESSTLSLKPFPTMVSTTSTCNHRLVLRSMLLRNLSTNETKTAIRQIEGDGMGDDWMLYDETFSMTNLQLLSLDEVAEAGAMSCKFLFYALIADPSPTQFDSDDEELAEHDLTVVEFDGHLQNTSMDSTYPIRFVQSNTTEATTPLVLSKTNTLRTTHESIRSEMLMHRPDATYSVIQQSKSTPTSSSIRKIKKKKRSHVNTDKCVIM</sequence>
<feature type="region of interest" description="Disordered" evidence="1">
    <location>
        <begin position="120"/>
        <end position="139"/>
    </location>
</feature>
<reference evidence="3" key="3">
    <citation type="submission" date="2017-01" db="EMBL/GenBank/DDBJ databases">
        <authorList>
            <person name="Mah S.A."/>
            <person name="Swanson W.J."/>
            <person name="Moy G.W."/>
            <person name="Vacquier V.D."/>
        </authorList>
    </citation>
    <scope>NUCLEOTIDE SEQUENCE [LARGE SCALE GENOMIC DNA]</scope>
    <source>
        <strain evidence="3">65</strain>
    </source>
</reference>
<feature type="compositionally biased region" description="Low complexity" evidence="1">
    <location>
        <begin position="183"/>
        <end position="207"/>
    </location>
</feature>
<reference evidence="2" key="1">
    <citation type="journal article" date="2014" name="Genome Announc.">
        <title>Genome sequence of the yeast Cyberlindnera fabianii (Hansenula fabianii).</title>
        <authorList>
            <person name="Freel K.C."/>
            <person name="Sarilar V."/>
            <person name="Neuveglise C."/>
            <person name="Devillers H."/>
            <person name="Friedrich A."/>
            <person name="Schacherer J."/>
        </authorList>
    </citation>
    <scope>NUCLEOTIDE SEQUENCE</scope>
    <source>
        <strain evidence="2">YJS4271</strain>
    </source>
</reference>
<dbReference type="AlphaFoldDB" id="A0A061B976"/>
<proteinExistence type="predicted"/>
<dbReference type="OrthoDB" id="4070734at2759"/>
<dbReference type="EMBL" id="LK052908">
    <property type="protein sequence ID" value="CDR46470.1"/>
    <property type="molecule type" value="Genomic_DNA"/>
</dbReference>
<feature type="region of interest" description="Disordered" evidence="1">
    <location>
        <begin position="155"/>
        <end position="207"/>
    </location>
</feature>
<dbReference type="VEuPathDB" id="FungiDB:BON22_4263"/>
<name>A0A061B976_CYBFA</name>
<gene>
    <name evidence="3" type="ORF">BON22_4263</name>
    <name evidence="2" type="ORF">CYFA0S_23e01310g</name>
</gene>
<reference evidence="4" key="2">
    <citation type="journal article" date="2017" name="Genome Announc.">
        <title>Genome sequences of Cyberlindnera fabianii 65, Pichia kudriavzevii 129, and Saccharomyces cerevisiae 131 isolated from fermented masau fruits in Zimbabwe.</title>
        <authorList>
            <person name="van Rijswijck I.M.H."/>
            <person name="Derks M.F.L."/>
            <person name="Abee T."/>
            <person name="de Ridder D."/>
            <person name="Smid E.J."/>
        </authorList>
    </citation>
    <scope>NUCLEOTIDE SEQUENCE [LARGE SCALE GENOMIC DNA]</scope>
    <source>
        <strain evidence="4">65</strain>
    </source>
</reference>